<evidence type="ECO:0000313" key="2">
    <source>
        <dbReference type="EMBL" id="RQX12401.1"/>
    </source>
</evidence>
<keyword evidence="2" id="KW-0378">Hydrolase</keyword>
<dbReference type="EMBL" id="QDGB01000348">
    <property type="protein sequence ID" value="RQX12401.1"/>
    <property type="molecule type" value="Genomic_DNA"/>
</dbReference>
<comment type="caution">
    <text evidence="2">The sequence shown here is derived from an EMBL/GenBank/DDBJ whole genome shotgun (WGS) entry which is preliminary data.</text>
</comment>
<proteinExistence type="predicted"/>
<evidence type="ECO:0000259" key="1">
    <source>
        <dbReference type="Pfam" id="PF12697"/>
    </source>
</evidence>
<gene>
    <name evidence="2" type="ORF">DDE19_28410</name>
</gene>
<evidence type="ECO:0000313" key="3">
    <source>
        <dbReference type="Proteomes" id="UP000278981"/>
    </source>
</evidence>
<name>A0A3N9XH72_9ACTN</name>
<dbReference type="InterPro" id="IPR000073">
    <property type="entry name" value="AB_hydrolase_1"/>
</dbReference>
<protein>
    <submittedName>
        <fullName evidence="2">Alpha/beta hydrolase</fullName>
    </submittedName>
</protein>
<feature type="domain" description="AB hydrolase-1" evidence="1">
    <location>
        <begin position="4"/>
        <end position="236"/>
    </location>
</feature>
<reference evidence="2 3" key="1">
    <citation type="submission" date="2018-04" db="EMBL/GenBank/DDBJ databases">
        <title>Micromonosporas from Atacama Desert.</title>
        <authorList>
            <person name="Carro L."/>
            <person name="Klenk H.-P."/>
            <person name="Goodfellow M."/>
        </authorList>
    </citation>
    <scope>NUCLEOTIDE SEQUENCE [LARGE SCALE GENOMIC DNA]</scope>
    <source>
        <strain evidence="2 3">LB19</strain>
    </source>
</reference>
<dbReference type="Gene3D" id="3.40.50.1820">
    <property type="entry name" value="alpha/beta hydrolase"/>
    <property type="match status" value="1"/>
</dbReference>
<dbReference type="Proteomes" id="UP000278981">
    <property type="component" value="Unassembled WGS sequence"/>
</dbReference>
<organism evidence="2 3">
    <name type="scientific">Micromonospora ureilytica</name>
    <dbReference type="NCBI Taxonomy" id="709868"/>
    <lineage>
        <taxon>Bacteria</taxon>
        <taxon>Bacillati</taxon>
        <taxon>Actinomycetota</taxon>
        <taxon>Actinomycetes</taxon>
        <taxon>Micromonosporales</taxon>
        <taxon>Micromonosporaceae</taxon>
        <taxon>Micromonospora</taxon>
    </lineage>
</organism>
<sequence length="246" mass="26137">MTKVFVHGVPETSLLWGELREQVSGDSVALQLPGFGVPLPDGFVPTKETYAAWLAEELRKIDGPIDLVGHDWGALLTLRVATLGDVPLRSWAVDVAGVFDPNYVWHAWAAALLPEGKGEAILRERRTGSIDDAATFMIDSGVSTSAALAMATAHDEVMSRCILGLYRSAVPNVSATWGTQAQTPTSSPGLVLIATGDRVDNETAARETAERLGARVAVLPGGTHFWMFDPTGTAAAALADFWASLP</sequence>
<dbReference type="GO" id="GO:0016787">
    <property type="term" value="F:hydrolase activity"/>
    <property type="evidence" value="ECO:0007669"/>
    <property type="project" value="UniProtKB-KW"/>
</dbReference>
<dbReference type="SUPFAM" id="SSF53474">
    <property type="entry name" value="alpha/beta-Hydrolases"/>
    <property type="match status" value="1"/>
</dbReference>
<dbReference type="OrthoDB" id="812569at2"/>
<dbReference type="Pfam" id="PF12697">
    <property type="entry name" value="Abhydrolase_6"/>
    <property type="match status" value="1"/>
</dbReference>
<dbReference type="AlphaFoldDB" id="A0A3N9XH72"/>
<dbReference type="RefSeq" id="WP_124822338.1">
    <property type="nucleotide sequence ID" value="NZ_QDGB01000348.1"/>
</dbReference>
<accession>A0A3N9XH72</accession>
<dbReference type="InterPro" id="IPR029058">
    <property type="entry name" value="AB_hydrolase_fold"/>
</dbReference>